<dbReference type="OrthoDB" id="6142248at2759"/>
<dbReference type="Gene3D" id="3.30.1490.70">
    <property type="match status" value="1"/>
</dbReference>
<dbReference type="eggNOG" id="ENOG502S5WF">
    <property type="taxonomic scope" value="Eukaryota"/>
</dbReference>
<reference evidence="4" key="1">
    <citation type="submission" date="2017-05" db="UniProtKB">
        <authorList>
            <consortium name="EnsemblMetazoa"/>
        </authorList>
    </citation>
    <scope>IDENTIFICATION</scope>
</reference>
<sequence>MATASPDVETEVESSPTTFSLKSGPTFSKYEKMTEGTRLFAGPEIGRIKEWVAMEKIHGANLSLTVWSKGGEKKREGEGGKRQDVGVKIARRNDYLKDGEQFFGLDRQPELLMALHTSAVKLWDLMNDDETTPTPQSITIYGELFGGYYPHPSIPPLPNMISIQKEVAYSPDLKFCSFDIAVNNGNDKNYMNYDDAMSLFEGAGFMYSRPLITGTMEEVFNYELGFPSTIPAIFGLPPIDGNLAEGIVIKPLKDSTLITRKGPKRLIFKRKIEKFSERRALPRPENHLTSTREDEKWKGTKGDEIKYEITALITDQRVLNAITKIGQPVTKGEWEKIKTELVADVRDTLKEENEELIKDCDDVLMMNEIKKQCGIFIQQYKKRPKTNF</sequence>
<dbReference type="SUPFAM" id="SSF56091">
    <property type="entry name" value="DNA ligase/mRNA capping enzyme, catalytic domain"/>
    <property type="match status" value="1"/>
</dbReference>
<accession>A0A1X7VK33</accession>
<dbReference type="InParanoid" id="A0A1X7VK33"/>
<evidence type="ECO:0008006" key="5">
    <source>
        <dbReference type="Google" id="ProtNLM"/>
    </source>
</evidence>
<dbReference type="InterPro" id="IPR040609">
    <property type="entry name" value="Rnl2_C"/>
</dbReference>
<name>A0A1X7VK33_AMPQE</name>
<evidence type="ECO:0000313" key="4">
    <source>
        <dbReference type="EnsemblMetazoa" id="Aqu2.1.39812_001"/>
    </source>
</evidence>
<evidence type="ECO:0000256" key="1">
    <source>
        <dbReference type="SAM" id="MobiDB-lite"/>
    </source>
</evidence>
<dbReference type="Pfam" id="PF09414">
    <property type="entry name" value="RNA_ligase"/>
    <property type="match status" value="1"/>
</dbReference>
<feature type="region of interest" description="Disordered" evidence="1">
    <location>
        <begin position="1"/>
        <end position="20"/>
    </location>
</feature>
<dbReference type="Gene3D" id="3.30.470.30">
    <property type="entry name" value="DNA ligase/mRNA capping enzyme"/>
    <property type="match status" value="1"/>
</dbReference>
<feature type="domain" description="RNA ligase" evidence="2">
    <location>
        <begin position="49"/>
        <end position="269"/>
    </location>
</feature>
<dbReference type="AlphaFoldDB" id="A0A1X7VK33"/>
<dbReference type="Pfam" id="PF18043">
    <property type="entry name" value="T4_Rnl2_C"/>
    <property type="match status" value="1"/>
</dbReference>
<protein>
    <recommendedName>
        <fullName evidence="5">RNA ligase domain-containing protein</fullName>
    </recommendedName>
</protein>
<dbReference type="Gene3D" id="1.10.10.1810">
    <property type="entry name" value="RNA ligase"/>
    <property type="match status" value="1"/>
</dbReference>
<organism evidence="4">
    <name type="scientific">Amphimedon queenslandica</name>
    <name type="common">Sponge</name>
    <dbReference type="NCBI Taxonomy" id="400682"/>
    <lineage>
        <taxon>Eukaryota</taxon>
        <taxon>Metazoa</taxon>
        <taxon>Porifera</taxon>
        <taxon>Demospongiae</taxon>
        <taxon>Heteroscleromorpha</taxon>
        <taxon>Haplosclerida</taxon>
        <taxon>Niphatidae</taxon>
        <taxon>Amphimedon</taxon>
    </lineage>
</organism>
<dbReference type="InterPro" id="IPR021122">
    <property type="entry name" value="RNA_ligase_dom_REL/Rnl2"/>
</dbReference>
<dbReference type="InterPro" id="IPR041948">
    <property type="entry name" value="Rnl1/2_C_sf"/>
</dbReference>
<feature type="domain" description="RNA ligase 2 C-terminal" evidence="3">
    <location>
        <begin position="304"/>
        <end position="360"/>
    </location>
</feature>
<proteinExistence type="predicted"/>
<evidence type="ECO:0000259" key="2">
    <source>
        <dbReference type="Pfam" id="PF09414"/>
    </source>
</evidence>
<dbReference type="EnsemblMetazoa" id="Aqu2.1.39812_001">
    <property type="protein sequence ID" value="Aqu2.1.39812_001"/>
    <property type="gene ID" value="Aqu2.1.39812"/>
</dbReference>
<evidence type="ECO:0000259" key="3">
    <source>
        <dbReference type="Pfam" id="PF18043"/>
    </source>
</evidence>